<dbReference type="Proteomes" id="UP000242457">
    <property type="component" value="Unassembled WGS sequence"/>
</dbReference>
<dbReference type="AlphaFoldDB" id="A0A2A3E233"/>
<dbReference type="EMBL" id="KZ288438">
    <property type="protein sequence ID" value="PBC25750.1"/>
    <property type="molecule type" value="Genomic_DNA"/>
</dbReference>
<organism evidence="1 2">
    <name type="scientific">Apis cerana cerana</name>
    <name type="common">Oriental honeybee</name>
    <dbReference type="NCBI Taxonomy" id="94128"/>
    <lineage>
        <taxon>Eukaryota</taxon>
        <taxon>Metazoa</taxon>
        <taxon>Ecdysozoa</taxon>
        <taxon>Arthropoda</taxon>
        <taxon>Hexapoda</taxon>
        <taxon>Insecta</taxon>
        <taxon>Pterygota</taxon>
        <taxon>Neoptera</taxon>
        <taxon>Endopterygota</taxon>
        <taxon>Hymenoptera</taxon>
        <taxon>Apocrita</taxon>
        <taxon>Aculeata</taxon>
        <taxon>Apoidea</taxon>
        <taxon>Anthophila</taxon>
        <taxon>Apidae</taxon>
        <taxon>Apis</taxon>
    </lineage>
</organism>
<sequence length="98" mass="10984">MYLHAKHEKRRTYHPFAMEKIPAQEETQQMGRSISSCDGVTRSDRSKGWLRVASGIGSVGVFRSRAHRSLVNNPRKGRHYKPVISRVSGPLVCKAGPP</sequence>
<accession>A0A2A3E233</accession>
<reference evidence="1 2" key="1">
    <citation type="submission" date="2014-07" db="EMBL/GenBank/DDBJ databases">
        <title>Genomic and transcriptomic analysis on Apis cerana provide comprehensive insights into honey bee biology.</title>
        <authorList>
            <person name="Diao Q."/>
            <person name="Sun L."/>
            <person name="Zheng H."/>
            <person name="Zheng H."/>
            <person name="Xu S."/>
            <person name="Wang S."/>
            <person name="Zeng Z."/>
            <person name="Hu F."/>
            <person name="Su S."/>
            <person name="Wu J."/>
        </authorList>
    </citation>
    <scope>NUCLEOTIDE SEQUENCE [LARGE SCALE GENOMIC DNA]</scope>
    <source>
        <tissue evidence="1">Pupae without intestine</tissue>
    </source>
</reference>
<evidence type="ECO:0000313" key="2">
    <source>
        <dbReference type="Proteomes" id="UP000242457"/>
    </source>
</evidence>
<gene>
    <name evidence="1" type="ORF">APICC_01614</name>
</gene>
<evidence type="ECO:0000313" key="1">
    <source>
        <dbReference type="EMBL" id="PBC25750.1"/>
    </source>
</evidence>
<keyword evidence="2" id="KW-1185">Reference proteome</keyword>
<name>A0A2A3E233_APICC</name>
<protein>
    <submittedName>
        <fullName evidence="1">Uncharacterized protein</fullName>
    </submittedName>
</protein>
<proteinExistence type="predicted"/>